<gene>
    <name evidence="3" type="ORF">BKK80_35085</name>
</gene>
<evidence type="ECO:0000313" key="4">
    <source>
        <dbReference type="Proteomes" id="UP000177515"/>
    </source>
</evidence>
<dbReference type="Proteomes" id="UP000177515">
    <property type="component" value="Plasmid unnamed1"/>
</dbReference>
<accession>A0ABM6FGU3</accession>
<proteinExistence type="predicted"/>
<organism evidence="3 4">
    <name type="scientific">Cupriavidus malaysiensis</name>
    <dbReference type="NCBI Taxonomy" id="367825"/>
    <lineage>
        <taxon>Bacteria</taxon>
        <taxon>Pseudomonadati</taxon>
        <taxon>Pseudomonadota</taxon>
        <taxon>Betaproteobacteria</taxon>
        <taxon>Burkholderiales</taxon>
        <taxon>Burkholderiaceae</taxon>
        <taxon>Cupriavidus</taxon>
    </lineage>
</organism>
<keyword evidence="2" id="KW-1133">Transmembrane helix</keyword>
<dbReference type="EMBL" id="CP017756">
    <property type="protein sequence ID" value="AOZ11179.1"/>
    <property type="molecule type" value="Genomic_DNA"/>
</dbReference>
<reference evidence="3 4" key="1">
    <citation type="submission" date="2016-10" db="EMBL/GenBank/DDBJ databases">
        <title>Complete genome sequences of three Cupriavidus strains isolated from various Malaysian environments.</title>
        <authorList>
            <person name="Abdullah A.A.-A."/>
            <person name="Shafie N.A.H."/>
            <person name="Lau N.S."/>
        </authorList>
    </citation>
    <scope>NUCLEOTIDE SEQUENCE [LARGE SCALE GENOMIC DNA]</scope>
    <source>
        <strain evidence="3 4">USMAA1020</strain>
        <plasmid evidence="3 4">unnamed1</plasmid>
    </source>
</reference>
<name>A0ABM6FGU3_9BURK</name>
<evidence type="ECO:0000313" key="3">
    <source>
        <dbReference type="EMBL" id="AOZ11179.1"/>
    </source>
</evidence>
<keyword evidence="2" id="KW-0812">Transmembrane</keyword>
<protein>
    <recommendedName>
        <fullName evidence="5">DUF3149 domain-containing protein</fullName>
    </recommendedName>
</protein>
<evidence type="ECO:0000256" key="1">
    <source>
        <dbReference type="SAM" id="MobiDB-lite"/>
    </source>
</evidence>
<geneLocation type="plasmid" evidence="3 4">
    <name>unnamed1</name>
</geneLocation>
<sequence length="73" mass="7720">MIMLGTIRELGFSGPGELLMALFVCLGVLAIIYFLFLHTLVEIASEANLNSADDSAGPHAGRSPVDAHPQGRP</sequence>
<feature type="transmembrane region" description="Helical" evidence="2">
    <location>
        <begin position="20"/>
        <end position="41"/>
    </location>
</feature>
<keyword evidence="4" id="KW-1185">Reference proteome</keyword>
<feature type="region of interest" description="Disordered" evidence="1">
    <location>
        <begin position="52"/>
        <end position="73"/>
    </location>
</feature>
<evidence type="ECO:0000256" key="2">
    <source>
        <dbReference type="SAM" id="Phobius"/>
    </source>
</evidence>
<keyword evidence="2" id="KW-0472">Membrane</keyword>
<evidence type="ECO:0008006" key="5">
    <source>
        <dbReference type="Google" id="ProtNLM"/>
    </source>
</evidence>
<keyword evidence="3" id="KW-0614">Plasmid</keyword>